<keyword evidence="3" id="KW-1185">Reference proteome</keyword>
<dbReference type="Proteomes" id="UP000037848">
    <property type="component" value="Unassembled WGS sequence"/>
</dbReference>
<evidence type="ECO:0000313" key="3">
    <source>
        <dbReference type="Proteomes" id="UP000037848"/>
    </source>
</evidence>
<dbReference type="EMBL" id="LHPH01000002">
    <property type="protein sequence ID" value="KPH65272.1"/>
    <property type="molecule type" value="Genomic_DNA"/>
</dbReference>
<evidence type="ECO:0000313" key="2">
    <source>
        <dbReference type="EMBL" id="KPH65272.1"/>
    </source>
</evidence>
<proteinExistence type="predicted"/>
<evidence type="ECO:0000256" key="1">
    <source>
        <dbReference type="SAM" id="MobiDB-lite"/>
    </source>
</evidence>
<reference evidence="2 3" key="1">
    <citation type="submission" date="2015-08" db="EMBL/GenBank/DDBJ databases">
        <title>Draft Genome Sequence of Pseudoalteromonas porphyrae UCD-SED14.</title>
        <authorList>
            <person name="Coil D.A."/>
            <person name="Jospin G."/>
            <person name="Lee R.D."/>
            <person name="Eisen J.A."/>
        </authorList>
    </citation>
    <scope>NUCLEOTIDE SEQUENCE [LARGE SCALE GENOMIC DNA]</scope>
    <source>
        <strain evidence="2 3">UCD-SED14</strain>
    </source>
</reference>
<dbReference type="STRING" id="187330.AMS58_20635"/>
<protein>
    <submittedName>
        <fullName evidence="2">Uncharacterized protein</fullName>
    </submittedName>
</protein>
<feature type="region of interest" description="Disordered" evidence="1">
    <location>
        <begin position="50"/>
        <end position="71"/>
    </location>
</feature>
<name>A0A0N1MVJ9_9GAMM</name>
<sequence>MYKIRVNSEIKLIKMSYIKQILIGTIKKVLKYILDKLSSMSFIGDNMRPFKSNAGTSRENAGESVKPLQDH</sequence>
<gene>
    <name evidence="2" type="ORF">ADS77_03115</name>
</gene>
<comment type="caution">
    <text evidence="2">The sequence shown here is derived from an EMBL/GenBank/DDBJ whole genome shotgun (WGS) entry which is preliminary data.</text>
</comment>
<accession>A0A0N1MVJ9</accession>
<dbReference type="AlphaFoldDB" id="A0A0N1MVJ9"/>
<dbReference type="PATRIC" id="fig|187330.3.peg.664"/>
<organism evidence="2 3">
    <name type="scientific">Pseudoalteromonas porphyrae</name>
    <dbReference type="NCBI Taxonomy" id="187330"/>
    <lineage>
        <taxon>Bacteria</taxon>
        <taxon>Pseudomonadati</taxon>
        <taxon>Pseudomonadota</taxon>
        <taxon>Gammaproteobacteria</taxon>
        <taxon>Alteromonadales</taxon>
        <taxon>Pseudoalteromonadaceae</taxon>
        <taxon>Pseudoalteromonas</taxon>
    </lineage>
</organism>